<sequence>MLEIALCAALDALADGRVFPDTAPEGVQRPFITFQAVGGQSNVVMAGPGEARNARVQINVWANTRLGAGALMERVRATVCDRTKAGSLNGTPIGEPDWLHEDDTDWYGSRMDFSLWYSLQPNA</sequence>
<evidence type="ECO:0000313" key="2">
    <source>
        <dbReference type="Proteomes" id="UP000571554"/>
    </source>
</evidence>
<evidence type="ECO:0008006" key="3">
    <source>
        <dbReference type="Google" id="ProtNLM"/>
    </source>
</evidence>
<dbReference type="AlphaFoldDB" id="A0A7W9WVC1"/>
<dbReference type="Proteomes" id="UP000571554">
    <property type="component" value="Unassembled WGS sequence"/>
</dbReference>
<dbReference type="Gene3D" id="3.30.2000.30">
    <property type="match status" value="1"/>
</dbReference>
<name>A0A7W9WVC1_9BURK</name>
<reference evidence="1 2" key="1">
    <citation type="submission" date="2020-08" db="EMBL/GenBank/DDBJ databases">
        <title>Above-ground endophytic microbial communities from plants in different locations in the United States.</title>
        <authorList>
            <person name="Frank C."/>
        </authorList>
    </citation>
    <scope>NUCLEOTIDE SEQUENCE [LARGE SCALE GENOMIC DNA]</scope>
    <source>
        <strain evidence="1 2">WP4_2_2</strain>
    </source>
</reference>
<proteinExistence type="predicted"/>
<dbReference type="InterPro" id="IPR053745">
    <property type="entry name" value="Viral_Tail_Comp_sf"/>
</dbReference>
<evidence type="ECO:0000313" key="1">
    <source>
        <dbReference type="EMBL" id="MBB6105207.1"/>
    </source>
</evidence>
<keyword evidence="2" id="KW-1185">Reference proteome</keyword>
<comment type="caution">
    <text evidence="1">The sequence shown here is derived from an EMBL/GenBank/DDBJ whole genome shotgun (WGS) entry which is preliminary data.</text>
</comment>
<gene>
    <name evidence="1" type="ORF">F4827_005073</name>
</gene>
<dbReference type="EMBL" id="JACHBW010000016">
    <property type="protein sequence ID" value="MBB6105207.1"/>
    <property type="molecule type" value="Genomic_DNA"/>
</dbReference>
<dbReference type="RefSeq" id="WP_183727769.1">
    <property type="nucleotide sequence ID" value="NZ_JACHBW010000016.1"/>
</dbReference>
<protein>
    <recommendedName>
        <fullName evidence="3">DUF3168 domain-containing protein</fullName>
    </recommendedName>
</protein>
<dbReference type="Pfam" id="PF11367">
    <property type="entry name" value="Tail_completion_gp17"/>
    <property type="match status" value="1"/>
</dbReference>
<dbReference type="InterPro" id="IPR021508">
    <property type="entry name" value="Gp17-like"/>
</dbReference>
<organism evidence="1 2">
    <name type="scientific">Paraburkholderia bannensis</name>
    <dbReference type="NCBI Taxonomy" id="765414"/>
    <lineage>
        <taxon>Bacteria</taxon>
        <taxon>Pseudomonadati</taxon>
        <taxon>Pseudomonadota</taxon>
        <taxon>Betaproteobacteria</taxon>
        <taxon>Burkholderiales</taxon>
        <taxon>Burkholderiaceae</taxon>
        <taxon>Paraburkholderia</taxon>
    </lineage>
</organism>
<accession>A0A7W9WVC1</accession>